<keyword evidence="1" id="KW-0472">Membrane</keyword>
<evidence type="ECO:0000256" key="1">
    <source>
        <dbReference type="SAM" id="Phobius"/>
    </source>
</evidence>
<dbReference type="Proteomes" id="UP001055580">
    <property type="component" value="Chromosome"/>
</dbReference>
<reference evidence="2" key="1">
    <citation type="submission" date="2022-05" db="EMBL/GenBank/DDBJ databases">
        <title>Sphingomonas sp. strain RMG20 Genome sequencing and assembly.</title>
        <authorList>
            <person name="Kim I."/>
        </authorList>
    </citation>
    <scope>NUCLEOTIDE SEQUENCE</scope>
    <source>
        <strain evidence="2">RMG20</strain>
    </source>
</reference>
<feature type="transmembrane region" description="Helical" evidence="1">
    <location>
        <begin position="47"/>
        <end position="68"/>
    </location>
</feature>
<name>A0ABY4TPT2_9SPHN</name>
<feature type="transmembrane region" description="Helical" evidence="1">
    <location>
        <begin position="12"/>
        <end position="32"/>
    </location>
</feature>
<organism evidence="2 3">
    <name type="scientific">Sphingomonas donggukensis</name>
    <dbReference type="NCBI Taxonomy" id="2949093"/>
    <lineage>
        <taxon>Bacteria</taxon>
        <taxon>Pseudomonadati</taxon>
        <taxon>Pseudomonadota</taxon>
        <taxon>Alphaproteobacteria</taxon>
        <taxon>Sphingomonadales</taxon>
        <taxon>Sphingomonadaceae</taxon>
        <taxon>Sphingomonas</taxon>
    </lineage>
</organism>
<dbReference type="RefSeq" id="WP_250748197.1">
    <property type="nucleotide sequence ID" value="NZ_CP098401.1"/>
</dbReference>
<protein>
    <submittedName>
        <fullName evidence="2">Uncharacterized protein</fullName>
    </submittedName>
</protein>
<gene>
    <name evidence="2" type="ORF">M9980_07230</name>
</gene>
<feature type="transmembrane region" description="Helical" evidence="1">
    <location>
        <begin position="75"/>
        <end position="97"/>
    </location>
</feature>
<keyword evidence="3" id="KW-1185">Reference proteome</keyword>
<dbReference type="EMBL" id="CP098401">
    <property type="protein sequence ID" value="URW74387.1"/>
    <property type="molecule type" value="Genomic_DNA"/>
</dbReference>
<evidence type="ECO:0000313" key="2">
    <source>
        <dbReference type="EMBL" id="URW74387.1"/>
    </source>
</evidence>
<evidence type="ECO:0000313" key="3">
    <source>
        <dbReference type="Proteomes" id="UP001055580"/>
    </source>
</evidence>
<feature type="transmembrane region" description="Helical" evidence="1">
    <location>
        <begin position="103"/>
        <end position="124"/>
    </location>
</feature>
<keyword evidence="1" id="KW-0812">Transmembrane</keyword>
<accession>A0ABY4TPT2</accession>
<keyword evidence="1" id="KW-1133">Transmembrane helix</keyword>
<proteinExistence type="predicted"/>
<sequence>MTRPTSIVTFERVYLGAWALGVINTAMTWSVVQASPEVALATAQIGAWYVPTITAIGLLIPLLVWYFVARRGSAVAKWIMVVLTVIGVGGLAFSALMGRLPGTTAAIISIVTVALNVFAATQLFKPDTRVWFGETPVERA</sequence>